<dbReference type="Proteomes" id="UP001138768">
    <property type="component" value="Unassembled WGS sequence"/>
</dbReference>
<comment type="caution">
    <text evidence="5">The sequence shown here is derived from an EMBL/GenBank/DDBJ whole genome shotgun (WGS) entry which is preliminary data.</text>
</comment>
<comment type="pathway">
    <text evidence="2">Organic acid metabolism; glycolate biosynthesis; glycolate from 2-phosphoglycolate: step 1/1.</text>
</comment>
<dbReference type="PANTHER" id="PTHR43434">
    <property type="entry name" value="PHOSPHOGLYCOLATE PHOSPHATASE"/>
    <property type="match status" value="1"/>
</dbReference>
<dbReference type="GO" id="GO:0005829">
    <property type="term" value="C:cytosol"/>
    <property type="evidence" value="ECO:0007669"/>
    <property type="project" value="TreeGrafter"/>
</dbReference>
<dbReference type="EC" id="3.1.3.18" evidence="4"/>
<dbReference type="InterPro" id="IPR050155">
    <property type="entry name" value="HAD-like_hydrolase_sf"/>
</dbReference>
<dbReference type="InterPro" id="IPR023198">
    <property type="entry name" value="PGP-like_dom2"/>
</dbReference>
<dbReference type="PANTHER" id="PTHR43434:SF1">
    <property type="entry name" value="PHOSPHOGLYCOLATE PHOSPHATASE"/>
    <property type="match status" value="1"/>
</dbReference>
<dbReference type="SFLD" id="SFLDG01129">
    <property type="entry name" value="C1.5:_HAD__Beta-PGM__Phosphata"/>
    <property type="match status" value="1"/>
</dbReference>
<organism evidence="5 6">
    <name type="scientific">Lamprobacter modestohalophilus</name>
    <dbReference type="NCBI Taxonomy" id="1064514"/>
    <lineage>
        <taxon>Bacteria</taxon>
        <taxon>Pseudomonadati</taxon>
        <taxon>Pseudomonadota</taxon>
        <taxon>Gammaproteobacteria</taxon>
        <taxon>Chromatiales</taxon>
        <taxon>Chromatiaceae</taxon>
        <taxon>Lamprobacter</taxon>
    </lineage>
</organism>
<evidence type="ECO:0000256" key="3">
    <source>
        <dbReference type="ARBA" id="ARBA00006171"/>
    </source>
</evidence>
<dbReference type="SFLD" id="SFLDS00003">
    <property type="entry name" value="Haloacid_Dehalogenase"/>
    <property type="match status" value="1"/>
</dbReference>
<evidence type="ECO:0000313" key="6">
    <source>
        <dbReference type="Proteomes" id="UP001138768"/>
    </source>
</evidence>
<dbReference type="Pfam" id="PF13419">
    <property type="entry name" value="HAD_2"/>
    <property type="match status" value="1"/>
</dbReference>
<dbReference type="AlphaFoldDB" id="A0A9X0W8H9"/>
<evidence type="ECO:0000313" key="5">
    <source>
        <dbReference type="EMBL" id="MBK1619002.1"/>
    </source>
</evidence>
<evidence type="ECO:0000256" key="1">
    <source>
        <dbReference type="ARBA" id="ARBA00000830"/>
    </source>
</evidence>
<dbReference type="InterPro" id="IPR041492">
    <property type="entry name" value="HAD_2"/>
</dbReference>
<gene>
    <name evidence="5" type="ORF">CKO42_11280</name>
</gene>
<evidence type="ECO:0000256" key="4">
    <source>
        <dbReference type="ARBA" id="ARBA00013078"/>
    </source>
</evidence>
<dbReference type="GO" id="GO:0008967">
    <property type="term" value="F:phosphoglycolate phosphatase activity"/>
    <property type="evidence" value="ECO:0007669"/>
    <property type="project" value="UniProtKB-EC"/>
</dbReference>
<protein>
    <recommendedName>
        <fullName evidence="4">phosphoglycolate phosphatase</fullName>
        <ecNumber evidence="4">3.1.3.18</ecNumber>
    </recommendedName>
</protein>
<name>A0A9X0W8H9_9GAMM</name>
<comment type="similarity">
    <text evidence="3">Belongs to the HAD-like hydrolase superfamily. CbbY/CbbZ/Gph/YieH family.</text>
</comment>
<sequence>MFSNERLVILDADGTTIDAFRAIEKTFAHLGMDIGPLARFQKRRNLFKYIGGFKEMPQNLRRQIGPGRRTKLIDTLTEVYREEACMFDGIEALIRRLAAADGVRVGIVTRNITVDPLVTLTQLFTRHGIEPELLDFLVHLPLSEDKLSYFRQTRERFGINPACAYACGDEAKDFRAAINSGMHPFMVSYGFEDFDRLHGKHEIPAEVISRSPDELAWRVLHALQLDPEPAMRPVDETKLLQTEATEMT</sequence>
<dbReference type="EMBL" id="NRRY01000016">
    <property type="protein sequence ID" value="MBK1619002.1"/>
    <property type="molecule type" value="Genomic_DNA"/>
</dbReference>
<dbReference type="InterPro" id="IPR036412">
    <property type="entry name" value="HAD-like_sf"/>
</dbReference>
<proteinExistence type="inferred from homology"/>
<dbReference type="RefSeq" id="WP_200243800.1">
    <property type="nucleotide sequence ID" value="NZ_NRRY01000016.1"/>
</dbReference>
<dbReference type="Gene3D" id="3.40.50.1000">
    <property type="entry name" value="HAD superfamily/HAD-like"/>
    <property type="match status" value="1"/>
</dbReference>
<evidence type="ECO:0000256" key="2">
    <source>
        <dbReference type="ARBA" id="ARBA00004818"/>
    </source>
</evidence>
<dbReference type="GO" id="GO:0006281">
    <property type="term" value="P:DNA repair"/>
    <property type="evidence" value="ECO:0007669"/>
    <property type="project" value="TreeGrafter"/>
</dbReference>
<dbReference type="InterPro" id="IPR023214">
    <property type="entry name" value="HAD_sf"/>
</dbReference>
<keyword evidence="6" id="KW-1185">Reference proteome</keyword>
<dbReference type="SUPFAM" id="SSF56784">
    <property type="entry name" value="HAD-like"/>
    <property type="match status" value="1"/>
</dbReference>
<comment type="catalytic activity">
    <reaction evidence="1">
        <text>2-phosphoglycolate + H2O = glycolate + phosphate</text>
        <dbReference type="Rhea" id="RHEA:14369"/>
        <dbReference type="ChEBI" id="CHEBI:15377"/>
        <dbReference type="ChEBI" id="CHEBI:29805"/>
        <dbReference type="ChEBI" id="CHEBI:43474"/>
        <dbReference type="ChEBI" id="CHEBI:58033"/>
        <dbReference type="EC" id="3.1.3.18"/>
    </reaction>
</comment>
<dbReference type="Gene3D" id="1.10.150.240">
    <property type="entry name" value="Putative phosphatase, domain 2"/>
    <property type="match status" value="1"/>
</dbReference>
<reference evidence="5 6" key="1">
    <citation type="journal article" date="2020" name="Microorganisms">
        <title>Osmotic Adaptation and Compatible Solute Biosynthesis of Phototrophic Bacteria as Revealed from Genome Analyses.</title>
        <authorList>
            <person name="Imhoff J.F."/>
            <person name="Rahn T."/>
            <person name="Kunzel S."/>
            <person name="Keller A."/>
            <person name="Neulinger S.C."/>
        </authorList>
    </citation>
    <scope>NUCLEOTIDE SEQUENCE [LARGE SCALE GENOMIC DNA]</scope>
    <source>
        <strain evidence="5 6">DSM 25653</strain>
    </source>
</reference>
<accession>A0A9X0W8H9</accession>